<keyword evidence="9 12" id="KW-0472">Membrane</keyword>
<keyword evidence="10 18" id="KW-0675">Receptor</keyword>
<evidence type="ECO:0000313" key="18">
    <source>
        <dbReference type="EMBL" id="RGV55515.1"/>
    </source>
</evidence>
<gene>
    <name evidence="18" type="ORF">DWW10_08275</name>
</gene>
<reference evidence="18 19" key="1">
    <citation type="submission" date="2018-08" db="EMBL/GenBank/DDBJ databases">
        <title>A genome reference for cultivated species of the human gut microbiota.</title>
        <authorList>
            <person name="Zou Y."/>
            <person name="Xue W."/>
            <person name="Luo G."/>
        </authorList>
    </citation>
    <scope>NUCLEOTIDE SEQUENCE [LARGE SCALE GENOMIC DNA]</scope>
    <source>
        <strain evidence="18 19">AF14-32</strain>
    </source>
</reference>
<dbReference type="InterPro" id="IPR011662">
    <property type="entry name" value="Secretin/TonB_short_N"/>
</dbReference>
<feature type="domain" description="Secretin/TonB short N-terminal" evidence="16">
    <location>
        <begin position="69"/>
        <end position="116"/>
    </location>
</feature>
<dbReference type="Pfam" id="PF07715">
    <property type="entry name" value="Plug"/>
    <property type="match status" value="1"/>
</dbReference>
<dbReference type="RefSeq" id="WP_022394141.1">
    <property type="nucleotide sequence ID" value="NZ_QRZF01000004.1"/>
</dbReference>
<dbReference type="GO" id="GO:0015344">
    <property type="term" value="F:siderophore uptake transmembrane transporter activity"/>
    <property type="evidence" value="ECO:0007669"/>
    <property type="project" value="TreeGrafter"/>
</dbReference>
<evidence type="ECO:0000259" key="17">
    <source>
        <dbReference type="Pfam" id="PF07715"/>
    </source>
</evidence>
<dbReference type="SUPFAM" id="SSF49464">
    <property type="entry name" value="Carboxypeptidase regulatory domain-like"/>
    <property type="match status" value="1"/>
</dbReference>
<dbReference type="InterPro" id="IPR012910">
    <property type="entry name" value="Plug_dom"/>
</dbReference>
<keyword evidence="2 12" id="KW-0813">Transport</keyword>
<dbReference type="GO" id="GO:0044718">
    <property type="term" value="P:siderophore transmembrane transport"/>
    <property type="evidence" value="ECO:0007669"/>
    <property type="project" value="TreeGrafter"/>
</dbReference>
<evidence type="ECO:0000256" key="11">
    <source>
        <dbReference type="ARBA" id="ARBA00023237"/>
    </source>
</evidence>
<comment type="subcellular location">
    <subcellularLocation>
        <location evidence="1 12">Cell outer membrane</location>
        <topology evidence="1 12">Multi-pass membrane protein</topology>
    </subcellularLocation>
</comment>
<dbReference type="Pfam" id="PF07660">
    <property type="entry name" value="STN"/>
    <property type="match status" value="1"/>
</dbReference>
<comment type="similarity">
    <text evidence="12 13">Belongs to the TonB-dependent receptor family.</text>
</comment>
<dbReference type="PANTHER" id="PTHR30069:SF29">
    <property type="entry name" value="HEMOGLOBIN AND HEMOGLOBIN-HAPTOGLOBIN-BINDING PROTEIN 1-RELATED"/>
    <property type="match status" value="1"/>
</dbReference>
<comment type="caution">
    <text evidence="18">The sequence shown here is derived from an EMBL/GenBank/DDBJ whole genome shotgun (WGS) entry which is preliminary data.</text>
</comment>
<name>A0A412YDM6_9BACE</name>
<dbReference type="Gene3D" id="2.170.130.10">
    <property type="entry name" value="TonB-dependent receptor, plug domain"/>
    <property type="match status" value="1"/>
</dbReference>
<evidence type="ECO:0000256" key="2">
    <source>
        <dbReference type="ARBA" id="ARBA00022448"/>
    </source>
</evidence>
<feature type="domain" description="TonB-dependent receptor plug" evidence="17">
    <location>
        <begin position="247"/>
        <end position="325"/>
    </location>
</feature>
<dbReference type="EMBL" id="QRZF01000004">
    <property type="protein sequence ID" value="RGV55515.1"/>
    <property type="molecule type" value="Genomic_DNA"/>
</dbReference>
<dbReference type="Proteomes" id="UP000283850">
    <property type="component" value="Unassembled WGS sequence"/>
</dbReference>
<keyword evidence="3 12" id="KW-1134">Transmembrane beta strand</keyword>
<dbReference type="InterPro" id="IPR036942">
    <property type="entry name" value="Beta-barrel_TonB_sf"/>
</dbReference>
<dbReference type="Gene3D" id="2.60.40.1120">
    <property type="entry name" value="Carboxypeptidase-like, regulatory domain"/>
    <property type="match status" value="1"/>
</dbReference>
<evidence type="ECO:0000256" key="4">
    <source>
        <dbReference type="ARBA" id="ARBA00022496"/>
    </source>
</evidence>
<dbReference type="InterPro" id="IPR037066">
    <property type="entry name" value="Plug_dom_sf"/>
</dbReference>
<dbReference type="Pfam" id="PF00593">
    <property type="entry name" value="TonB_dep_Rec_b-barrel"/>
    <property type="match status" value="1"/>
</dbReference>
<evidence type="ECO:0000256" key="14">
    <source>
        <dbReference type="SAM" id="SignalP"/>
    </source>
</evidence>
<dbReference type="GO" id="GO:0009279">
    <property type="term" value="C:cell outer membrane"/>
    <property type="evidence" value="ECO:0007669"/>
    <property type="project" value="UniProtKB-SubCell"/>
</dbReference>
<evidence type="ECO:0000256" key="7">
    <source>
        <dbReference type="ARBA" id="ARBA00023004"/>
    </source>
</evidence>
<evidence type="ECO:0000256" key="1">
    <source>
        <dbReference type="ARBA" id="ARBA00004571"/>
    </source>
</evidence>
<keyword evidence="7" id="KW-0408">Iron</keyword>
<evidence type="ECO:0000256" key="6">
    <source>
        <dbReference type="ARBA" id="ARBA00022729"/>
    </source>
</evidence>
<dbReference type="AlphaFoldDB" id="A0A412YDM6"/>
<protein>
    <submittedName>
        <fullName evidence="18">TonB-dependent receptor</fullName>
    </submittedName>
</protein>
<dbReference type="InterPro" id="IPR039426">
    <property type="entry name" value="TonB-dep_rcpt-like"/>
</dbReference>
<dbReference type="PANTHER" id="PTHR30069">
    <property type="entry name" value="TONB-DEPENDENT OUTER MEMBRANE RECEPTOR"/>
    <property type="match status" value="1"/>
</dbReference>
<dbReference type="Gene3D" id="2.40.170.20">
    <property type="entry name" value="TonB-dependent receptor, beta-barrel domain"/>
    <property type="match status" value="1"/>
</dbReference>
<evidence type="ECO:0000256" key="9">
    <source>
        <dbReference type="ARBA" id="ARBA00023136"/>
    </source>
</evidence>
<organism evidence="18 19">
    <name type="scientific">Bacteroides intestinalis</name>
    <dbReference type="NCBI Taxonomy" id="329854"/>
    <lineage>
        <taxon>Bacteria</taxon>
        <taxon>Pseudomonadati</taxon>
        <taxon>Bacteroidota</taxon>
        <taxon>Bacteroidia</taxon>
        <taxon>Bacteroidales</taxon>
        <taxon>Bacteroidaceae</taxon>
        <taxon>Bacteroides</taxon>
    </lineage>
</organism>
<dbReference type="InterPro" id="IPR000531">
    <property type="entry name" value="Beta-barrel_TonB"/>
</dbReference>
<evidence type="ECO:0000259" key="15">
    <source>
        <dbReference type="Pfam" id="PF00593"/>
    </source>
</evidence>
<dbReference type="SUPFAM" id="SSF56935">
    <property type="entry name" value="Porins"/>
    <property type="match status" value="1"/>
</dbReference>
<evidence type="ECO:0000256" key="5">
    <source>
        <dbReference type="ARBA" id="ARBA00022692"/>
    </source>
</evidence>
<keyword evidence="6 14" id="KW-0732">Signal</keyword>
<feature type="signal peptide" evidence="14">
    <location>
        <begin position="1"/>
        <end position="34"/>
    </location>
</feature>
<keyword evidence="11 12" id="KW-0998">Cell outer membrane</keyword>
<feature type="chain" id="PRO_5019381648" evidence="14">
    <location>
        <begin position="35"/>
        <end position="931"/>
    </location>
</feature>
<dbReference type="PROSITE" id="PS52016">
    <property type="entry name" value="TONB_DEPENDENT_REC_3"/>
    <property type="match status" value="1"/>
</dbReference>
<evidence type="ECO:0000256" key="3">
    <source>
        <dbReference type="ARBA" id="ARBA00022452"/>
    </source>
</evidence>
<dbReference type="InterPro" id="IPR008969">
    <property type="entry name" value="CarboxyPept-like_regulatory"/>
</dbReference>
<keyword evidence="8 13" id="KW-0798">TonB box</keyword>
<evidence type="ECO:0000256" key="10">
    <source>
        <dbReference type="ARBA" id="ARBA00023170"/>
    </source>
</evidence>
<keyword evidence="5 12" id="KW-0812">Transmembrane</keyword>
<sequence>MKSSICSPRTIRKLFLVGAVLLSTCTLQSTLVFATCVLQANPSQTRFSIKLQNATLEEFVKQMEQKTGYSFIYGEEVRLNSRITLAVRDLTINEILRKAFEMQPIGFEISGKHILLHKRPMPQKTVSRRFTISGYVTDGASSETLIGANVLDSRQRVGTATNPFGFYTLTLPEGDAELSFSYLGYETRHSSFPLNQDTVLNIRLNTNNELAEVIILSDKKEAGIQATAMGAHEIPMAQIQHTPAVLGEADILKTIQLMPGVQAGTEGFSGLYVRGGGPDQNLILLDGIPIYNADHLLGVFSIFTPEAVKKVTLFKSSFPARYGGRLSSIVDVRTNDGDMKRYHGALSIGTLTDKIHLEGPIIKDRTSFSLSGRGTHTAFLSNLFTSDGESYNYYFYDLNAKVNHKFSDRSRLFLGFYHGKDHYHFSLKEDYTYGDEGSETYQKNNYNDKTSLNWGNTIVSGRWNYVFNNKLFSNTTIAFNSYRMQLRSKSIEHRIISKEQYGFQYHSDYRSGIRDWSFRTDFDYTPIPAHHIKFGVEYLYHTFRPETTTSKMKEEENGEIGQDTLYHGISNSYLHGHEVSIYAEDNFDIGSRTSINAGVHFSLFNTQGKNYFSAQPRVSVRYRFDHDFSVKASFSQMAQYVHQLSSTPLAMPTDLWVPITKNIRPMFSNQYSIGGYYTGIPGWEFSVEGYYKQMRNVLEYQNGVSFFGSSTNWEDKVEMGKGRSMGIEFMAQKTMGKTTGWLAYTLAKADRQFKEGGINNGERFPYKYDRRHNISLSLNHKFNKRIDVGASWVFNSGGTATIPEQQTVIIKPDGSITQANYISRRNNYRLPSSHRLNLGINFNKKTKHGMRIWNISIYNAYNAMNPTLIYTKQRNSDYYMDKYYENQYHNNKFWYQSDDGNMYEAYDKTKIVIKKLTLLPIIPSVTYTYKF</sequence>
<dbReference type="Pfam" id="PF13715">
    <property type="entry name" value="CarbopepD_reg_2"/>
    <property type="match status" value="1"/>
</dbReference>
<feature type="domain" description="TonB-dependent receptor-like beta-barrel" evidence="15">
    <location>
        <begin position="386"/>
        <end position="859"/>
    </location>
</feature>
<evidence type="ECO:0000259" key="16">
    <source>
        <dbReference type="Pfam" id="PF07660"/>
    </source>
</evidence>
<evidence type="ECO:0000256" key="13">
    <source>
        <dbReference type="RuleBase" id="RU003357"/>
    </source>
</evidence>
<evidence type="ECO:0000313" key="19">
    <source>
        <dbReference type="Proteomes" id="UP000283850"/>
    </source>
</evidence>
<accession>A0A412YDM6</accession>
<proteinExistence type="inferred from homology"/>
<evidence type="ECO:0000256" key="8">
    <source>
        <dbReference type="ARBA" id="ARBA00023077"/>
    </source>
</evidence>
<evidence type="ECO:0000256" key="12">
    <source>
        <dbReference type="PROSITE-ProRule" id="PRU01360"/>
    </source>
</evidence>
<keyword evidence="4" id="KW-0410">Iron transport</keyword>
<keyword evidence="4" id="KW-0406">Ion transport</keyword>